<evidence type="ECO:0000313" key="10">
    <source>
        <dbReference type="EMBL" id="ROS38513.1"/>
    </source>
</evidence>
<dbReference type="GO" id="GO:0000976">
    <property type="term" value="F:transcription cis-regulatory region binding"/>
    <property type="evidence" value="ECO:0007669"/>
    <property type="project" value="TreeGrafter"/>
</dbReference>
<dbReference type="GO" id="GO:0032993">
    <property type="term" value="C:protein-DNA complex"/>
    <property type="evidence" value="ECO:0007669"/>
    <property type="project" value="TreeGrafter"/>
</dbReference>
<dbReference type="PROSITE" id="PS50110">
    <property type="entry name" value="RESPONSE_REGULATORY"/>
    <property type="match status" value="1"/>
</dbReference>
<evidence type="ECO:0000256" key="4">
    <source>
        <dbReference type="ARBA" id="ARBA00023125"/>
    </source>
</evidence>
<dbReference type="Gene3D" id="3.40.50.2300">
    <property type="match status" value="1"/>
</dbReference>
<keyword evidence="3" id="KW-0805">Transcription regulation</keyword>
<sequence>MGNVDKVLVVDDDPGLRELLLSALRFAGFEVEAAGDVPAALAAIEARAPDAIVLDVMLPGTDGFDLLQLLRSRGVDVPVMFLTARDELDDRVRGLRMGGDDYLTKPFDVVEVAARLEALLRRARRVPSAVPEGVLSCGDLEMDETRHVVTRGGRPVELSPTEFRLLRYLMVNSGRVVSKAQILDHVWQYDFGGDAGVVERFVSNLRRKIDFGGPSLIRTVRGFGYSLRAEQR</sequence>
<proteinExistence type="predicted"/>
<evidence type="ECO:0000259" key="9">
    <source>
        <dbReference type="PROSITE" id="PS51755"/>
    </source>
</evidence>
<dbReference type="RefSeq" id="WP_123682882.1">
    <property type="nucleotide sequence ID" value="NZ_RKHY01000001.1"/>
</dbReference>
<comment type="caution">
    <text evidence="10">The sequence shown here is derived from an EMBL/GenBank/DDBJ whole genome shotgun (WGS) entry which is preliminary data.</text>
</comment>
<dbReference type="SMART" id="SM00862">
    <property type="entry name" value="Trans_reg_C"/>
    <property type="match status" value="1"/>
</dbReference>
<name>A0A3N2GPS1_9PSEU</name>
<protein>
    <submittedName>
        <fullName evidence="10">Two-component system OmpR family response regulator</fullName>
    </submittedName>
</protein>
<dbReference type="FunFam" id="1.10.10.10:FF:000005">
    <property type="entry name" value="Two-component system response regulator"/>
    <property type="match status" value="1"/>
</dbReference>
<dbReference type="GeneID" id="301842265"/>
<dbReference type="PANTHER" id="PTHR48111">
    <property type="entry name" value="REGULATOR OF RPOS"/>
    <property type="match status" value="1"/>
</dbReference>
<dbReference type="Gene3D" id="6.10.250.690">
    <property type="match status" value="1"/>
</dbReference>
<dbReference type="PROSITE" id="PS51755">
    <property type="entry name" value="OMPR_PHOB"/>
    <property type="match status" value="1"/>
</dbReference>
<evidence type="ECO:0000256" key="2">
    <source>
        <dbReference type="ARBA" id="ARBA00023012"/>
    </source>
</evidence>
<dbReference type="GO" id="GO:0005829">
    <property type="term" value="C:cytosol"/>
    <property type="evidence" value="ECO:0007669"/>
    <property type="project" value="TreeGrafter"/>
</dbReference>
<dbReference type="Pfam" id="PF00486">
    <property type="entry name" value="Trans_reg_C"/>
    <property type="match status" value="1"/>
</dbReference>
<dbReference type="InterPro" id="IPR036388">
    <property type="entry name" value="WH-like_DNA-bd_sf"/>
</dbReference>
<dbReference type="GO" id="GO:0006355">
    <property type="term" value="P:regulation of DNA-templated transcription"/>
    <property type="evidence" value="ECO:0007669"/>
    <property type="project" value="InterPro"/>
</dbReference>
<dbReference type="Gene3D" id="1.10.10.10">
    <property type="entry name" value="Winged helix-like DNA-binding domain superfamily/Winged helix DNA-binding domain"/>
    <property type="match status" value="1"/>
</dbReference>
<dbReference type="GO" id="GO:0000156">
    <property type="term" value="F:phosphorelay response regulator activity"/>
    <property type="evidence" value="ECO:0007669"/>
    <property type="project" value="TreeGrafter"/>
</dbReference>
<evidence type="ECO:0000256" key="6">
    <source>
        <dbReference type="PROSITE-ProRule" id="PRU00169"/>
    </source>
</evidence>
<reference evidence="10 11" key="1">
    <citation type="submission" date="2018-11" db="EMBL/GenBank/DDBJ databases">
        <title>Sequencing the genomes of 1000 actinobacteria strains.</title>
        <authorList>
            <person name="Klenk H.-P."/>
        </authorList>
    </citation>
    <scope>NUCLEOTIDE SEQUENCE [LARGE SCALE GENOMIC DNA]</scope>
    <source>
        <strain evidence="10 11">DSM 44348</strain>
    </source>
</reference>
<dbReference type="CDD" id="cd00383">
    <property type="entry name" value="trans_reg_C"/>
    <property type="match status" value="1"/>
</dbReference>
<evidence type="ECO:0000256" key="1">
    <source>
        <dbReference type="ARBA" id="ARBA00022553"/>
    </source>
</evidence>
<dbReference type="InterPro" id="IPR001867">
    <property type="entry name" value="OmpR/PhoB-type_DNA-bd"/>
</dbReference>
<feature type="domain" description="OmpR/PhoB-type" evidence="9">
    <location>
        <begin position="132"/>
        <end position="229"/>
    </location>
</feature>
<dbReference type="EMBL" id="RKHY01000001">
    <property type="protein sequence ID" value="ROS38513.1"/>
    <property type="molecule type" value="Genomic_DNA"/>
</dbReference>
<accession>A0A3N2GPS1</accession>
<dbReference type="Pfam" id="PF00072">
    <property type="entry name" value="Response_reg"/>
    <property type="match status" value="1"/>
</dbReference>
<evidence type="ECO:0000256" key="7">
    <source>
        <dbReference type="PROSITE-ProRule" id="PRU01091"/>
    </source>
</evidence>
<dbReference type="InterPro" id="IPR011006">
    <property type="entry name" value="CheY-like_superfamily"/>
</dbReference>
<evidence type="ECO:0000256" key="3">
    <source>
        <dbReference type="ARBA" id="ARBA00023015"/>
    </source>
</evidence>
<dbReference type="InterPro" id="IPR001789">
    <property type="entry name" value="Sig_transdc_resp-reg_receiver"/>
</dbReference>
<dbReference type="SUPFAM" id="SSF52172">
    <property type="entry name" value="CheY-like"/>
    <property type="match status" value="1"/>
</dbReference>
<evidence type="ECO:0000313" key="11">
    <source>
        <dbReference type="Proteomes" id="UP000274843"/>
    </source>
</evidence>
<dbReference type="InterPro" id="IPR039420">
    <property type="entry name" value="WalR-like"/>
</dbReference>
<dbReference type="SMART" id="SM00448">
    <property type="entry name" value="REC"/>
    <property type="match status" value="1"/>
</dbReference>
<dbReference type="AlphaFoldDB" id="A0A3N2GPS1"/>
<dbReference type="Proteomes" id="UP000274843">
    <property type="component" value="Unassembled WGS sequence"/>
</dbReference>
<feature type="domain" description="Response regulatory" evidence="8">
    <location>
        <begin position="6"/>
        <end position="120"/>
    </location>
</feature>
<feature type="modified residue" description="4-aspartylphosphate" evidence="6">
    <location>
        <position position="55"/>
    </location>
</feature>
<keyword evidence="5" id="KW-0804">Transcription</keyword>
<keyword evidence="1 6" id="KW-0597">Phosphoprotein</keyword>
<feature type="DNA-binding region" description="OmpR/PhoB-type" evidence="7">
    <location>
        <begin position="132"/>
        <end position="229"/>
    </location>
</feature>
<gene>
    <name evidence="10" type="ORF">EDD35_0796</name>
</gene>
<organism evidence="10 11">
    <name type="scientific">Amycolatopsis thermoflava</name>
    <dbReference type="NCBI Taxonomy" id="84480"/>
    <lineage>
        <taxon>Bacteria</taxon>
        <taxon>Bacillati</taxon>
        <taxon>Actinomycetota</taxon>
        <taxon>Actinomycetes</taxon>
        <taxon>Pseudonocardiales</taxon>
        <taxon>Pseudonocardiaceae</taxon>
        <taxon>Amycolatopsis</taxon>
        <taxon>Amycolatopsis methanolica group</taxon>
    </lineage>
</organism>
<dbReference type="PANTHER" id="PTHR48111:SF28">
    <property type="entry name" value="TRANSCRIPTIONAL REGULATORY PROTEIN TCRX-RELATED"/>
    <property type="match status" value="1"/>
</dbReference>
<evidence type="ECO:0000256" key="5">
    <source>
        <dbReference type="ARBA" id="ARBA00023163"/>
    </source>
</evidence>
<evidence type="ECO:0000259" key="8">
    <source>
        <dbReference type="PROSITE" id="PS50110"/>
    </source>
</evidence>
<keyword evidence="2" id="KW-0902">Two-component regulatory system</keyword>
<keyword evidence="11" id="KW-1185">Reference proteome</keyword>
<keyword evidence="4 7" id="KW-0238">DNA-binding</keyword>